<sequence>MAHAHARRLVGGIIRDIGHECANRGQDVAETLAAFMVKAVVLDPRSGFDVGRSLTQQDARRLTQVGLCVEKLVDEGSPALDTIKMQVYFDLNYTSRREFSEEHQRVLQARMASVSREITDRRVKSQADMEALHRKIAQYVMLCSGLGSASDINTVKEVMAALQSVFPLSELRSFMSLDKKDQEQQLKELTLIVTGICLFNKDSGKGGEGIDDVPSLLNEAIPATVGEIEKELDATRTLAWQYTAAVQRLAEPGAGGAGCPVHPDLMKQALYNVRQHEAFLRVLLADVISCAKQVESQQTNFSTRMNLLRSIVHTRTSVPISQVFPHFTALASLWCGLQEEKVLLSSLSYMVAKLRTFLTKLHLQPQALLETVLEGMEVKSDTDRLRECSGDQIDPSEFKSQEWFVPETPADSEKLQLQYKGACCYSLVENDGLFVYGNPNIGVLKHKEKYYAFSSKAAALAFASKPDQYIAQIVERARRSPELIQLLELQQHFVSVIPYSAMQSGEGLLVKPFLKSDAGTQTDTHLVESNIVKSYEWNEWELRRKAIQMANLRKKVTRSAQTNLSHMRRDNATQTYLPKDAACQTKKDSSSNVPNPLIYLAGLRGKPGPTNMIKIDLTRPVDE</sequence>
<evidence type="ECO:0000256" key="9">
    <source>
        <dbReference type="ARBA" id="ARBA00045321"/>
    </source>
</evidence>
<comment type="function">
    <text evidence="9">Essential for sperm motility and is involved in the regulation of the beating frequency of motile cilia on the epithelial cells of the respiratory tract. Required for the establishment of radial spokes in sperm flagella.</text>
</comment>
<dbReference type="AlphaFoldDB" id="A0AAY4E3C3"/>
<dbReference type="GeneTree" id="ENSGT00390000016036"/>
<evidence type="ECO:0000256" key="6">
    <source>
        <dbReference type="ARBA" id="ARBA00023069"/>
    </source>
</evidence>
<reference evidence="10" key="3">
    <citation type="submission" date="2025-09" db="UniProtKB">
        <authorList>
            <consortium name="Ensembl"/>
        </authorList>
    </citation>
    <scope>IDENTIFICATION</scope>
</reference>
<dbReference type="InterPro" id="IPR021897">
    <property type="entry name" value="FAP206"/>
</dbReference>
<reference evidence="10 11" key="1">
    <citation type="submission" date="2020-06" db="EMBL/GenBank/DDBJ databases">
        <authorList>
            <consortium name="Wellcome Sanger Institute Data Sharing"/>
        </authorList>
    </citation>
    <scope>NUCLEOTIDE SEQUENCE [LARGE SCALE GENOMIC DNA]</scope>
</reference>
<gene>
    <name evidence="10" type="primary">LOC114803428</name>
</gene>
<keyword evidence="6" id="KW-0969">Cilium</keyword>
<keyword evidence="5" id="KW-0970">Cilium biogenesis/degradation</keyword>
<evidence type="ECO:0000256" key="3">
    <source>
        <dbReference type="ARBA" id="ARBA00021602"/>
    </source>
</evidence>
<evidence type="ECO:0000256" key="5">
    <source>
        <dbReference type="ARBA" id="ARBA00022794"/>
    </source>
</evidence>
<evidence type="ECO:0000256" key="2">
    <source>
        <dbReference type="ARBA" id="ARBA00010500"/>
    </source>
</evidence>
<proteinExistence type="inferred from homology"/>
<comment type="similarity">
    <text evidence="2">Belongs to the CFAP206 family.</text>
</comment>
<name>A0AAY4E3C3_9TELE</name>
<keyword evidence="7" id="KW-0206">Cytoskeleton</keyword>
<comment type="subcellular location">
    <subcellularLocation>
        <location evidence="1">Cytoplasm</location>
        <location evidence="1">Cytoskeleton</location>
        <location evidence="1">Cilium axoneme</location>
    </subcellularLocation>
</comment>
<dbReference type="GO" id="GO:0005930">
    <property type="term" value="C:axoneme"/>
    <property type="evidence" value="ECO:0007669"/>
    <property type="project" value="UniProtKB-SubCell"/>
</dbReference>
<dbReference type="GO" id="GO:0003356">
    <property type="term" value="P:regulation of cilium beat frequency"/>
    <property type="evidence" value="ECO:0007669"/>
    <property type="project" value="TreeGrafter"/>
</dbReference>
<dbReference type="GO" id="GO:1901317">
    <property type="term" value="P:regulation of flagellated sperm motility"/>
    <property type="evidence" value="ECO:0007669"/>
    <property type="project" value="TreeGrafter"/>
</dbReference>
<evidence type="ECO:0000313" key="11">
    <source>
        <dbReference type="Proteomes" id="UP000694580"/>
    </source>
</evidence>
<dbReference type="Ensembl" id="ENSDCDT00010062735.1">
    <property type="protein sequence ID" value="ENSDCDP00010052252.1"/>
    <property type="gene ID" value="ENSDCDG00010030581.1"/>
</dbReference>
<dbReference type="Pfam" id="PF12018">
    <property type="entry name" value="FAP206"/>
    <property type="match status" value="1"/>
</dbReference>
<protein>
    <recommendedName>
        <fullName evidence="3">Cilia- and flagella-associated protein 206</fullName>
    </recommendedName>
</protein>
<evidence type="ECO:0000256" key="8">
    <source>
        <dbReference type="ARBA" id="ARBA00023273"/>
    </source>
</evidence>
<dbReference type="Proteomes" id="UP000694580">
    <property type="component" value="Chromosome 14"/>
</dbReference>
<keyword evidence="8" id="KW-0966">Cell projection</keyword>
<evidence type="ECO:0000256" key="4">
    <source>
        <dbReference type="ARBA" id="ARBA00022490"/>
    </source>
</evidence>
<dbReference type="GO" id="GO:0007288">
    <property type="term" value="P:sperm axoneme assembly"/>
    <property type="evidence" value="ECO:0007669"/>
    <property type="project" value="TreeGrafter"/>
</dbReference>
<keyword evidence="4" id="KW-0963">Cytoplasm</keyword>
<dbReference type="PANTHER" id="PTHR21442:SF0">
    <property type="entry name" value="CILIA- AND FLAGELLA-ASSOCIATED PROTEIN 206"/>
    <property type="match status" value="1"/>
</dbReference>
<evidence type="ECO:0000313" key="10">
    <source>
        <dbReference type="Ensembl" id="ENSDCDP00010052252.1"/>
    </source>
</evidence>
<reference evidence="10" key="2">
    <citation type="submission" date="2025-08" db="UniProtKB">
        <authorList>
            <consortium name="Ensembl"/>
        </authorList>
    </citation>
    <scope>IDENTIFICATION</scope>
</reference>
<organism evidence="10 11">
    <name type="scientific">Denticeps clupeoides</name>
    <name type="common">denticle herring</name>
    <dbReference type="NCBI Taxonomy" id="299321"/>
    <lineage>
        <taxon>Eukaryota</taxon>
        <taxon>Metazoa</taxon>
        <taxon>Chordata</taxon>
        <taxon>Craniata</taxon>
        <taxon>Vertebrata</taxon>
        <taxon>Euteleostomi</taxon>
        <taxon>Actinopterygii</taxon>
        <taxon>Neopterygii</taxon>
        <taxon>Teleostei</taxon>
        <taxon>Clupei</taxon>
        <taxon>Clupeiformes</taxon>
        <taxon>Denticipitoidei</taxon>
        <taxon>Denticipitidae</taxon>
        <taxon>Denticeps</taxon>
    </lineage>
</organism>
<dbReference type="GO" id="GO:0036064">
    <property type="term" value="C:ciliary basal body"/>
    <property type="evidence" value="ECO:0007669"/>
    <property type="project" value="TreeGrafter"/>
</dbReference>
<dbReference type="PANTHER" id="PTHR21442">
    <property type="entry name" value="CILIA- AND FLAGELLA-ASSOCIATED PROTEIN 206"/>
    <property type="match status" value="1"/>
</dbReference>
<keyword evidence="11" id="KW-1185">Reference proteome</keyword>
<evidence type="ECO:0000256" key="7">
    <source>
        <dbReference type="ARBA" id="ARBA00023212"/>
    </source>
</evidence>
<accession>A0AAY4E3C3</accession>
<evidence type="ECO:0000256" key="1">
    <source>
        <dbReference type="ARBA" id="ARBA00004430"/>
    </source>
</evidence>